<reference evidence="4" key="1">
    <citation type="journal article" date="2019" name="Int. J. Syst. Evol. Microbiol.">
        <title>The Global Catalogue of Microorganisms (GCM) 10K type strain sequencing project: providing services to taxonomists for standard genome sequencing and annotation.</title>
        <authorList>
            <consortium name="The Broad Institute Genomics Platform"/>
            <consortium name="The Broad Institute Genome Sequencing Center for Infectious Disease"/>
            <person name="Wu L."/>
            <person name="Ma J."/>
        </authorList>
    </citation>
    <scope>NUCLEOTIDE SEQUENCE [LARGE SCALE GENOMIC DNA]</scope>
    <source>
        <strain evidence="4">JCM 16918</strain>
    </source>
</reference>
<dbReference type="InterPro" id="IPR038694">
    <property type="entry name" value="DUF427_sf"/>
</dbReference>
<dbReference type="Pfam" id="PF04248">
    <property type="entry name" value="NTP_transf_9"/>
    <property type="match status" value="1"/>
</dbReference>
<proteinExistence type="predicted"/>
<feature type="domain" description="DUF427" evidence="2">
    <location>
        <begin position="36"/>
        <end position="126"/>
    </location>
</feature>
<dbReference type="InterPro" id="IPR007361">
    <property type="entry name" value="DUF427"/>
</dbReference>
<dbReference type="PANTHER" id="PTHR43058">
    <property type="entry name" value="SLR0655 PROTEIN"/>
    <property type="match status" value="1"/>
</dbReference>
<evidence type="ECO:0000259" key="2">
    <source>
        <dbReference type="Pfam" id="PF04248"/>
    </source>
</evidence>
<gene>
    <name evidence="3" type="ORF">GCM10010842_36980</name>
</gene>
<name>A0ABQ2JHB0_9DEIO</name>
<comment type="caution">
    <text evidence="3">The sequence shown here is derived from an EMBL/GenBank/DDBJ whole genome shotgun (WGS) entry which is preliminary data.</text>
</comment>
<feature type="region of interest" description="Disordered" evidence="1">
    <location>
        <begin position="1"/>
        <end position="26"/>
    </location>
</feature>
<organism evidence="3 4">
    <name type="scientific">Deinococcus daejeonensis</name>
    <dbReference type="NCBI Taxonomy" id="1007098"/>
    <lineage>
        <taxon>Bacteria</taxon>
        <taxon>Thermotogati</taxon>
        <taxon>Deinococcota</taxon>
        <taxon>Deinococci</taxon>
        <taxon>Deinococcales</taxon>
        <taxon>Deinococcaceae</taxon>
        <taxon>Deinococcus</taxon>
    </lineage>
</organism>
<dbReference type="PANTHER" id="PTHR43058:SF1">
    <property type="entry name" value="DUF427 DOMAIN-CONTAINING PROTEIN"/>
    <property type="match status" value="1"/>
</dbReference>
<dbReference type="Gene3D" id="2.170.150.40">
    <property type="entry name" value="Domain of unknown function (DUF427)"/>
    <property type="match status" value="1"/>
</dbReference>
<protein>
    <recommendedName>
        <fullName evidence="2">DUF427 domain-containing protein</fullName>
    </recommendedName>
</protein>
<sequence>MPERTRPQPVTPAPGQESVWDYPRPPRLERTPATLEIWLGGERIACTTEGFRVLETSHPPTYYLPKAAFAPGVLERAPGGSVCEWKGEATYWTLRADGRVEEAAGWSYEQPTAPFAPMAGFVAVYAGRMDECRVNGVRVTPQPGGFYGGWITPDVAGPFKGEPGSWGW</sequence>
<keyword evidence="4" id="KW-1185">Reference proteome</keyword>
<evidence type="ECO:0000313" key="3">
    <source>
        <dbReference type="EMBL" id="GGN46440.1"/>
    </source>
</evidence>
<accession>A0ABQ2JHB0</accession>
<evidence type="ECO:0000256" key="1">
    <source>
        <dbReference type="SAM" id="MobiDB-lite"/>
    </source>
</evidence>
<dbReference type="Proteomes" id="UP000645517">
    <property type="component" value="Unassembled WGS sequence"/>
</dbReference>
<dbReference type="RefSeq" id="WP_189059313.1">
    <property type="nucleotide sequence ID" value="NZ_BMOR01000032.1"/>
</dbReference>
<dbReference type="EMBL" id="BMOR01000032">
    <property type="protein sequence ID" value="GGN46440.1"/>
    <property type="molecule type" value="Genomic_DNA"/>
</dbReference>
<evidence type="ECO:0000313" key="4">
    <source>
        <dbReference type="Proteomes" id="UP000645517"/>
    </source>
</evidence>